<dbReference type="OrthoDB" id="6779071at2759"/>
<accession>A0A9P0FLE9</accession>
<organism evidence="1 2">
    <name type="scientific">Brassicogethes aeneus</name>
    <name type="common">Rape pollen beetle</name>
    <name type="synonym">Meligethes aeneus</name>
    <dbReference type="NCBI Taxonomy" id="1431903"/>
    <lineage>
        <taxon>Eukaryota</taxon>
        <taxon>Metazoa</taxon>
        <taxon>Ecdysozoa</taxon>
        <taxon>Arthropoda</taxon>
        <taxon>Hexapoda</taxon>
        <taxon>Insecta</taxon>
        <taxon>Pterygota</taxon>
        <taxon>Neoptera</taxon>
        <taxon>Endopterygota</taxon>
        <taxon>Coleoptera</taxon>
        <taxon>Polyphaga</taxon>
        <taxon>Cucujiformia</taxon>
        <taxon>Nitidulidae</taxon>
        <taxon>Meligethinae</taxon>
        <taxon>Brassicogethes</taxon>
    </lineage>
</organism>
<dbReference type="EMBL" id="OV121137">
    <property type="protein sequence ID" value="CAH0558728.1"/>
    <property type="molecule type" value="Genomic_DNA"/>
</dbReference>
<reference evidence="1" key="1">
    <citation type="submission" date="2021-12" db="EMBL/GenBank/DDBJ databases">
        <authorList>
            <person name="King R."/>
        </authorList>
    </citation>
    <scope>NUCLEOTIDE SEQUENCE</scope>
</reference>
<gene>
    <name evidence="1" type="ORF">MELIAE_LOCUS8990</name>
</gene>
<evidence type="ECO:0000313" key="2">
    <source>
        <dbReference type="Proteomes" id="UP001154078"/>
    </source>
</evidence>
<dbReference type="AlphaFoldDB" id="A0A9P0FLE9"/>
<protein>
    <submittedName>
        <fullName evidence="1">Uncharacterized protein</fullName>
    </submittedName>
</protein>
<evidence type="ECO:0000313" key="1">
    <source>
        <dbReference type="EMBL" id="CAH0558728.1"/>
    </source>
</evidence>
<proteinExistence type="predicted"/>
<dbReference type="Proteomes" id="UP001154078">
    <property type="component" value="Chromosome 6"/>
</dbReference>
<keyword evidence="2" id="KW-1185">Reference proteome</keyword>
<name>A0A9P0FLE9_BRAAE</name>
<sequence length="98" mass="11138">MNNNDNIDNMRNTTVFMNGQNHNDHNLNGQQDATVLNEQTVTGQTNNERSNIFFANLNNNPNTRGPGYRLLSVQGMETLQTFLREHGNECIKQFIKVG</sequence>